<dbReference type="PATRIC" id="fig|1359196.3.peg.658"/>
<dbReference type="Proteomes" id="UP000033475">
    <property type="component" value="Unassembled WGS sequence"/>
</dbReference>
<gene>
    <name evidence="1" type="ORF">RFEPED_0681</name>
</gene>
<sequence>MITKSSLRGKLHSNLTKQSSKKILKLVLFYYFSRLPRRFAPRNDDLISNNT</sequence>
<proteinExistence type="predicted"/>
<comment type="caution">
    <text evidence="1">The sequence shown here is derived from an EMBL/GenBank/DDBJ whole genome shotgun (WGS) entry which is preliminary data.</text>
</comment>
<protein>
    <submittedName>
        <fullName evidence="1">Uncharacterized protein</fullName>
    </submittedName>
</protein>
<dbReference type="EMBL" id="LANQ01000001">
    <property type="protein sequence ID" value="KJV58301.1"/>
    <property type="molecule type" value="Genomic_DNA"/>
</dbReference>
<dbReference type="AlphaFoldDB" id="A0A0F3MRM4"/>
<evidence type="ECO:0000313" key="1">
    <source>
        <dbReference type="EMBL" id="KJV58301.1"/>
    </source>
</evidence>
<name>A0A0F3MRM4_RICFI</name>
<organism evidence="1 2">
    <name type="scientific">Rickettsia felis str. Pedreira</name>
    <dbReference type="NCBI Taxonomy" id="1359196"/>
    <lineage>
        <taxon>Bacteria</taxon>
        <taxon>Pseudomonadati</taxon>
        <taxon>Pseudomonadota</taxon>
        <taxon>Alphaproteobacteria</taxon>
        <taxon>Rickettsiales</taxon>
        <taxon>Rickettsiaceae</taxon>
        <taxon>Rickettsieae</taxon>
        <taxon>Rickettsia</taxon>
        <taxon>spotted fever group</taxon>
    </lineage>
</organism>
<reference evidence="1 2" key="1">
    <citation type="submission" date="2015-01" db="EMBL/GenBank/DDBJ databases">
        <title>Genome Sequencing of Rickettsiales.</title>
        <authorList>
            <person name="Daugherty S.C."/>
            <person name="Su Q."/>
            <person name="Abolude K."/>
            <person name="Beier-Sexton M."/>
            <person name="Carlyon J.A."/>
            <person name="Carter R."/>
            <person name="Day N.P."/>
            <person name="Dumler S.J."/>
            <person name="Dyachenko V."/>
            <person name="Godinez A."/>
            <person name="Kurtti T.J."/>
            <person name="Lichay M."/>
            <person name="Mullins K.E."/>
            <person name="Ott S."/>
            <person name="Pappas-Brown V."/>
            <person name="Paris D.H."/>
            <person name="Patel P."/>
            <person name="Richards A.L."/>
            <person name="Sadzewicz L."/>
            <person name="Sears K."/>
            <person name="Seidman D."/>
            <person name="Sengamalay N."/>
            <person name="Stenos J."/>
            <person name="Tallon L.J."/>
            <person name="Vincent G."/>
            <person name="Fraser C.M."/>
            <person name="Munderloh U."/>
            <person name="Dunning-Hotopp J.C."/>
        </authorList>
    </citation>
    <scope>NUCLEOTIDE SEQUENCE [LARGE SCALE GENOMIC DNA]</scope>
    <source>
        <strain evidence="1 2">Pedreira</strain>
    </source>
</reference>
<evidence type="ECO:0000313" key="2">
    <source>
        <dbReference type="Proteomes" id="UP000033475"/>
    </source>
</evidence>
<accession>A0A0F3MRM4</accession>